<dbReference type="FunFam" id="3.40.50.300:FF:000134">
    <property type="entry name" value="Iron-enterobactin ABC transporter ATP-binding protein"/>
    <property type="match status" value="1"/>
</dbReference>
<dbReference type="PROSITE" id="PS50893">
    <property type="entry name" value="ABC_TRANSPORTER_2"/>
    <property type="match status" value="1"/>
</dbReference>
<evidence type="ECO:0000313" key="11">
    <source>
        <dbReference type="Proteomes" id="UP000290932"/>
    </source>
</evidence>
<evidence type="ECO:0000256" key="8">
    <source>
        <dbReference type="ARBA" id="ARBA00077139"/>
    </source>
</evidence>
<dbReference type="EC" id="7.6.2.8" evidence="6"/>
<dbReference type="InterPro" id="IPR003593">
    <property type="entry name" value="AAA+_ATPase"/>
</dbReference>
<dbReference type="EMBL" id="LHQS01000002">
    <property type="protein sequence ID" value="RXE56261.1"/>
    <property type="molecule type" value="Genomic_DNA"/>
</dbReference>
<dbReference type="InterPro" id="IPR003439">
    <property type="entry name" value="ABC_transporter-like_ATP-bd"/>
</dbReference>
<dbReference type="SMART" id="SM00382">
    <property type="entry name" value="AAA"/>
    <property type="match status" value="1"/>
</dbReference>
<dbReference type="GO" id="GO:0005524">
    <property type="term" value="F:ATP binding"/>
    <property type="evidence" value="ECO:0007669"/>
    <property type="project" value="UniProtKB-KW"/>
</dbReference>
<dbReference type="InterPro" id="IPR017871">
    <property type="entry name" value="ABC_transporter-like_CS"/>
</dbReference>
<dbReference type="PANTHER" id="PTHR42794:SF2">
    <property type="entry name" value="ABC TRANSPORTER ATP-BINDING PROTEIN"/>
    <property type="match status" value="1"/>
</dbReference>
<evidence type="ECO:0000256" key="1">
    <source>
        <dbReference type="ARBA" id="ARBA00022448"/>
    </source>
</evidence>
<comment type="function">
    <text evidence="5">Required for corrinoid utilization. Probably part of the ABC transporter complex BtuCDF involved in cobalamin (vitamin B12) import. Probably responsible for energy coupling to the transport system.</text>
</comment>
<dbReference type="PANTHER" id="PTHR42794">
    <property type="entry name" value="HEMIN IMPORT ATP-BINDING PROTEIN HMUV"/>
    <property type="match status" value="1"/>
</dbReference>
<dbReference type="InterPro" id="IPR027417">
    <property type="entry name" value="P-loop_NTPase"/>
</dbReference>
<dbReference type="CDD" id="cd03214">
    <property type="entry name" value="ABC_Iron-Siderophores_B12_Hemin"/>
    <property type="match status" value="1"/>
</dbReference>
<protein>
    <recommendedName>
        <fullName evidence="7">Cobalamin import ATP-binding protein BtuD</fullName>
        <ecNumber evidence="6">7.6.2.8</ecNumber>
    </recommendedName>
    <alternativeName>
        <fullName evidence="8">Vitamin B12-transporting ATPase</fullName>
    </alternativeName>
</protein>
<evidence type="ECO:0000256" key="6">
    <source>
        <dbReference type="ARBA" id="ARBA00066387"/>
    </source>
</evidence>
<reference evidence="10 11" key="1">
    <citation type="journal article" date="2015" name="Int. J. Syst. Evol. Microbiol.">
        <title>Methanoculleus taiwanensis sp. nov., a methanogen isolated from deep marine sediment at the deformation front area near Taiwan.</title>
        <authorList>
            <person name="Weng C.Y."/>
            <person name="Chen S.C."/>
            <person name="Lai M.C."/>
            <person name="Wu S.Y."/>
            <person name="Lin S."/>
            <person name="Yang T.F."/>
            <person name="Chen P.C."/>
        </authorList>
    </citation>
    <scope>NUCLEOTIDE SEQUENCE [LARGE SCALE GENOMIC DNA]</scope>
    <source>
        <strain evidence="10 11">CYW4</strain>
    </source>
</reference>
<evidence type="ECO:0000256" key="3">
    <source>
        <dbReference type="ARBA" id="ARBA00022840"/>
    </source>
</evidence>
<keyword evidence="11" id="KW-1185">Reference proteome</keyword>
<dbReference type="Pfam" id="PF00005">
    <property type="entry name" value="ABC_tran"/>
    <property type="match status" value="1"/>
</dbReference>
<feature type="domain" description="ABC transporter" evidence="9">
    <location>
        <begin position="4"/>
        <end position="237"/>
    </location>
</feature>
<comment type="caution">
    <text evidence="10">The sequence shown here is derived from an EMBL/GenBank/DDBJ whole genome shotgun (WGS) entry which is preliminary data.</text>
</comment>
<dbReference type="SUPFAM" id="SSF52540">
    <property type="entry name" value="P-loop containing nucleoside triphosphate hydrolases"/>
    <property type="match status" value="1"/>
</dbReference>
<gene>
    <name evidence="10" type="ORF">ABH15_08990</name>
</gene>
<keyword evidence="3 10" id="KW-0067">ATP-binding</keyword>
<organism evidence="10 11">
    <name type="scientific">Methanoculleus taiwanensis</name>
    <dbReference type="NCBI Taxonomy" id="1550565"/>
    <lineage>
        <taxon>Archaea</taxon>
        <taxon>Methanobacteriati</taxon>
        <taxon>Methanobacteriota</taxon>
        <taxon>Stenosarchaea group</taxon>
        <taxon>Methanomicrobia</taxon>
        <taxon>Methanomicrobiales</taxon>
        <taxon>Methanomicrobiaceae</taxon>
        <taxon>Methanoculleus</taxon>
    </lineage>
</organism>
<name>A0A498H014_9EURY</name>
<evidence type="ECO:0000259" key="9">
    <source>
        <dbReference type="PROSITE" id="PS50893"/>
    </source>
</evidence>
<dbReference type="Gene3D" id="3.40.50.300">
    <property type="entry name" value="P-loop containing nucleotide triphosphate hydrolases"/>
    <property type="match status" value="1"/>
</dbReference>
<dbReference type="AlphaFoldDB" id="A0A498H014"/>
<comment type="catalytic activity">
    <reaction evidence="4">
        <text>an R-cob(III)alamin(out) + ATP + H2O = an R-cob(III)alamin(in) + ADP + phosphate + H(+)</text>
        <dbReference type="Rhea" id="RHEA:17873"/>
        <dbReference type="ChEBI" id="CHEBI:15377"/>
        <dbReference type="ChEBI" id="CHEBI:15378"/>
        <dbReference type="ChEBI" id="CHEBI:30616"/>
        <dbReference type="ChEBI" id="CHEBI:43474"/>
        <dbReference type="ChEBI" id="CHEBI:140785"/>
        <dbReference type="ChEBI" id="CHEBI:456216"/>
        <dbReference type="EC" id="7.6.2.8"/>
    </reaction>
</comment>
<keyword evidence="1" id="KW-0813">Transport</keyword>
<proteinExistence type="predicted"/>
<dbReference type="GO" id="GO:0015420">
    <property type="term" value="F:ABC-type vitamin B12 transporter activity"/>
    <property type="evidence" value="ECO:0007669"/>
    <property type="project" value="UniProtKB-EC"/>
</dbReference>
<evidence type="ECO:0000256" key="5">
    <source>
        <dbReference type="ARBA" id="ARBA00058960"/>
    </source>
</evidence>
<evidence type="ECO:0000256" key="7">
    <source>
        <dbReference type="ARBA" id="ARBA00073649"/>
    </source>
</evidence>
<evidence type="ECO:0000256" key="4">
    <source>
        <dbReference type="ARBA" id="ARBA00050590"/>
    </source>
</evidence>
<accession>A0A498H014</accession>
<dbReference type="Proteomes" id="UP000290932">
    <property type="component" value="Unassembled WGS sequence"/>
</dbReference>
<dbReference type="PROSITE" id="PS00211">
    <property type="entry name" value="ABC_TRANSPORTER_1"/>
    <property type="match status" value="1"/>
</dbReference>
<keyword evidence="2" id="KW-0547">Nucleotide-binding</keyword>
<dbReference type="GO" id="GO:0016887">
    <property type="term" value="F:ATP hydrolysis activity"/>
    <property type="evidence" value="ECO:0007669"/>
    <property type="project" value="InterPro"/>
</dbReference>
<evidence type="ECO:0000313" key="10">
    <source>
        <dbReference type="EMBL" id="RXE56261.1"/>
    </source>
</evidence>
<evidence type="ECO:0000256" key="2">
    <source>
        <dbReference type="ARBA" id="ARBA00022741"/>
    </source>
</evidence>
<sequence>MVKISIRDMSFSYRSTSVLQNLSLEVGEGSILGLVGPNGSGKTTLIKCIDQILRPRGSILIGDHEVSRMEAGEIARVIGYVPQSSPPMPSFTVFDMVLMGRRSRMGWRVGDEDIDRVAAVMEQLKIDGLAMRNFNELSGGQKQKILIARALAQDPNVLLLDEPTSSLDLRHQLEAMECIRSLVDTTGITVVISIHDLNLAARYCDTLAMLKGGIVSAAGPPGHLITPENIRAVYGVEARIIDNDGTGPIVVPIRAADAGEP</sequence>